<name>A0A385TX91_PAELA</name>
<reference evidence="2 3" key="1">
    <citation type="submission" date="2018-09" db="EMBL/GenBank/DDBJ databases">
        <title>Genome Sequence of Paenibacillus lautus Strain E7593-69, Azo Dye-Degrading Bacteria, Isolated from Commercial Tattoo Inks.</title>
        <authorList>
            <person name="Nho S.W."/>
            <person name="Kim S.-J."/>
            <person name="Kweon O."/>
            <person name="Cerniglia C.E."/>
        </authorList>
    </citation>
    <scope>NUCLEOTIDE SEQUENCE [LARGE SCALE GENOMIC DNA]</scope>
    <source>
        <strain evidence="2 3">E7593-69</strain>
    </source>
</reference>
<accession>A0A385TX91</accession>
<gene>
    <name evidence="2" type="ORF">D5F53_22425</name>
</gene>
<dbReference type="Pfam" id="PF13524">
    <property type="entry name" value="Glyco_trans_1_2"/>
    <property type="match status" value="1"/>
</dbReference>
<dbReference type="RefSeq" id="WP_119849525.1">
    <property type="nucleotide sequence ID" value="NZ_CP032412.1"/>
</dbReference>
<protein>
    <submittedName>
        <fullName evidence="2">Spore maturation protein cgeB</fullName>
    </submittedName>
</protein>
<sequence length="374" mass="42439">MPKSVVARPRRSAVSDAYGLGRSAGLQEGYEEGYFRGKSQGIVNRIVYTPPVRDIHVLFVSSGKGFPYSPIDEAIIGTLHGMVRQVSLTDAKQDVAAEASRTRPDLVLVLDGMYLPVEQMDAVRAMGIRTAVWMTDDPYYTDMTVGWVHHYDYVFTLELNCVAHYQNMGISQVHYLPFAAFPGHYRPIAMPGAAKRDIGFVGTAYPKRIQFFEPIMDQLMAHRTFINGNWWERFPGYGRFNNRIEINKWMGPAETAEVYNSAKIIINLHRAVDDDDINQNSGHIPAASPNPRTFEISACGTLQLCDERADLARFYTPGVEIETYRSAGELLEKVEYYLANDQLRKDIAHRALERTYQEHTYAHRLNTLFSVIFP</sequence>
<evidence type="ECO:0000313" key="3">
    <source>
        <dbReference type="Proteomes" id="UP000266552"/>
    </source>
</evidence>
<organism evidence="2 3">
    <name type="scientific">Paenibacillus lautus</name>
    <name type="common">Bacillus lautus</name>
    <dbReference type="NCBI Taxonomy" id="1401"/>
    <lineage>
        <taxon>Bacteria</taxon>
        <taxon>Bacillati</taxon>
        <taxon>Bacillota</taxon>
        <taxon>Bacilli</taxon>
        <taxon>Bacillales</taxon>
        <taxon>Paenibacillaceae</taxon>
        <taxon>Paenibacillus</taxon>
    </lineage>
</organism>
<dbReference type="InterPro" id="IPR055259">
    <property type="entry name" value="YkvP/CgeB_Glyco_trans-like"/>
</dbReference>
<dbReference type="EMBL" id="CP032412">
    <property type="protein sequence ID" value="AYB45875.1"/>
    <property type="molecule type" value="Genomic_DNA"/>
</dbReference>
<evidence type="ECO:0000259" key="1">
    <source>
        <dbReference type="Pfam" id="PF13524"/>
    </source>
</evidence>
<dbReference type="Proteomes" id="UP000266552">
    <property type="component" value="Chromosome"/>
</dbReference>
<keyword evidence="3" id="KW-1185">Reference proteome</keyword>
<feature type="domain" description="Spore protein YkvP/CgeB glycosyl transferase-like" evidence="1">
    <location>
        <begin position="210"/>
        <end position="369"/>
    </location>
</feature>
<dbReference type="KEGG" id="plw:D5F53_22425"/>
<proteinExistence type="predicted"/>
<dbReference type="AlphaFoldDB" id="A0A385TX91"/>
<evidence type="ECO:0000313" key="2">
    <source>
        <dbReference type="EMBL" id="AYB45875.1"/>
    </source>
</evidence>